<evidence type="ECO:0000313" key="2">
    <source>
        <dbReference type="EMBL" id="OGN00962.1"/>
    </source>
</evidence>
<comment type="caution">
    <text evidence="2">The sequence shown here is derived from an EMBL/GenBank/DDBJ whole genome shotgun (WGS) entry which is preliminary data.</text>
</comment>
<dbReference type="Proteomes" id="UP000177117">
    <property type="component" value="Unassembled WGS sequence"/>
</dbReference>
<evidence type="ECO:0000313" key="3">
    <source>
        <dbReference type="Proteomes" id="UP000177117"/>
    </source>
</evidence>
<sequence>MKERNFIEKYEAVFSPTKAVEGLTHEQWLEKIPEVDAAIVLGSGLKFLPDEKDKLNLHGKMRTIAAYELYRLGKAKQIIVTGGVPIGEGYDRSMADAEEEYLIENLDAKPEDVIKEIGESSESTIENFENILDILKSKGIKTAIIVSNGYHIPRAEALFKKISIQHNLSIEVMGIPAEEILLERSTHYKKLVEHYDIAKKALEHPGKIRKYIEKEGIGLFLAHVDRNDTIARNRSAKRKKENKPDAHAE</sequence>
<dbReference type="PANTHER" id="PTHR30336">
    <property type="entry name" value="INNER MEMBRANE PROTEIN, PROBABLE PERMEASE"/>
    <property type="match status" value="1"/>
</dbReference>
<organism evidence="2 3">
    <name type="scientific">Candidatus Yanofskybacteria bacterium RIFCSPHIGHO2_01_FULL_41_53</name>
    <dbReference type="NCBI Taxonomy" id="1802663"/>
    <lineage>
        <taxon>Bacteria</taxon>
        <taxon>Candidatus Yanofskyibacteriota</taxon>
    </lineage>
</organism>
<dbReference type="InterPro" id="IPR014729">
    <property type="entry name" value="Rossmann-like_a/b/a_fold"/>
</dbReference>
<dbReference type="PANTHER" id="PTHR30336:SF20">
    <property type="entry name" value="DUF218 DOMAIN-CONTAINING PROTEIN"/>
    <property type="match status" value="1"/>
</dbReference>
<reference evidence="2 3" key="1">
    <citation type="journal article" date="2016" name="Nat. Commun.">
        <title>Thousands of microbial genomes shed light on interconnected biogeochemical processes in an aquifer system.</title>
        <authorList>
            <person name="Anantharaman K."/>
            <person name="Brown C.T."/>
            <person name="Hug L.A."/>
            <person name="Sharon I."/>
            <person name="Castelle C.J."/>
            <person name="Probst A.J."/>
            <person name="Thomas B.C."/>
            <person name="Singh A."/>
            <person name="Wilkins M.J."/>
            <person name="Karaoz U."/>
            <person name="Brodie E.L."/>
            <person name="Williams K.H."/>
            <person name="Hubbard S.S."/>
            <person name="Banfield J.F."/>
        </authorList>
    </citation>
    <scope>NUCLEOTIDE SEQUENCE [LARGE SCALE GENOMIC DNA]</scope>
</reference>
<dbReference type="Pfam" id="PF02698">
    <property type="entry name" value="DUF218"/>
    <property type="match status" value="1"/>
</dbReference>
<dbReference type="AlphaFoldDB" id="A0A1F8EJE7"/>
<dbReference type="CDD" id="cd06259">
    <property type="entry name" value="YdcF-like"/>
    <property type="match status" value="1"/>
</dbReference>
<evidence type="ECO:0000259" key="1">
    <source>
        <dbReference type="Pfam" id="PF02698"/>
    </source>
</evidence>
<dbReference type="InterPro" id="IPR051599">
    <property type="entry name" value="Cell_Envelope_Assoc"/>
</dbReference>
<name>A0A1F8EJE7_9BACT</name>
<proteinExistence type="predicted"/>
<gene>
    <name evidence="2" type="ORF">A2650_03370</name>
</gene>
<dbReference type="InterPro" id="IPR003848">
    <property type="entry name" value="DUF218"/>
</dbReference>
<dbReference type="GO" id="GO:0005886">
    <property type="term" value="C:plasma membrane"/>
    <property type="evidence" value="ECO:0007669"/>
    <property type="project" value="TreeGrafter"/>
</dbReference>
<dbReference type="Gene3D" id="3.40.50.620">
    <property type="entry name" value="HUPs"/>
    <property type="match status" value="1"/>
</dbReference>
<dbReference type="EMBL" id="MGJD01000012">
    <property type="protein sequence ID" value="OGN00962.1"/>
    <property type="molecule type" value="Genomic_DNA"/>
</dbReference>
<feature type="domain" description="DUF218" evidence="1">
    <location>
        <begin position="36"/>
        <end position="167"/>
    </location>
</feature>
<accession>A0A1F8EJE7</accession>
<protein>
    <recommendedName>
        <fullName evidence="1">DUF218 domain-containing protein</fullName>
    </recommendedName>
</protein>